<comment type="caution">
    <text evidence="1">The sequence shown here is derived from an EMBL/GenBank/DDBJ whole genome shotgun (WGS) entry which is preliminary data.</text>
</comment>
<reference evidence="1 2" key="1">
    <citation type="submission" date="2023-03" db="EMBL/GenBank/DDBJ databases">
        <title>WGS of NDM-producing Providencia thailandensis from Ukrainian patients.</title>
        <authorList>
            <person name="Zabicka D."/>
            <person name="Izdebski R."/>
            <person name="Urbanowicz P."/>
            <person name="Biedrzycka M."/>
            <person name="Guzek A."/>
            <person name="Gniadkowski M."/>
        </authorList>
    </citation>
    <scope>NUCLEOTIDE SEQUENCE [LARGE SCALE GENOMIC DNA]</scope>
    <source>
        <strain evidence="1 2">8015-22</strain>
    </source>
</reference>
<organism evidence="1 2">
    <name type="scientific">Providencia stuartii</name>
    <dbReference type="NCBI Taxonomy" id="588"/>
    <lineage>
        <taxon>Bacteria</taxon>
        <taxon>Pseudomonadati</taxon>
        <taxon>Pseudomonadota</taxon>
        <taxon>Gammaproteobacteria</taxon>
        <taxon>Enterobacterales</taxon>
        <taxon>Morganellaceae</taxon>
        <taxon>Providencia</taxon>
    </lineage>
</organism>
<accession>A0AAJ1JE85</accession>
<dbReference type="RefSeq" id="WP_275205382.1">
    <property type="nucleotide sequence ID" value="NZ_CP181870.1"/>
</dbReference>
<name>A0AAJ1JE85_PROST</name>
<evidence type="ECO:0000313" key="2">
    <source>
        <dbReference type="Proteomes" id="UP001163056"/>
    </source>
</evidence>
<proteinExistence type="predicted"/>
<dbReference type="EMBL" id="JAREJI010000004">
    <property type="protein sequence ID" value="MDE8769489.1"/>
    <property type="molecule type" value="Genomic_DNA"/>
</dbReference>
<protein>
    <submittedName>
        <fullName evidence="1">Uncharacterized protein</fullName>
    </submittedName>
</protein>
<sequence>MDINELQYSTLTDENGVPIIYAKECLSFPDEISFPIAKKEDLSKISNLVSQSMQGVINTSGRTIELVFKPEIQKGLKDGSLRMMRTKTGEVLADAVHSSGAKVGRVAGKGRIVEAGKLKQLATGSFQLMSLIVAQAHLADINKNLTDIKLAVNSLRDKIDSHNAAEVEGRIDYLQGIIEKMQRGDFDYEMSLQIKVKIEDIVADAFVLQAKLLADLQNIKNEAVSLTNLDTFGTGGTYQKLKEIAEQIPPLITRRNVFLKMASLLAYIQACIDPLSKDFGAVLDN</sequence>
<dbReference type="Proteomes" id="UP001163056">
    <property type="component" value="Unassembled WGS sequence"/>
</dbReference>
<gene>
    <name evidence="1" type="ORF">PZS58_08090</name>
</gene>
<evidence type="ECO:0000313" key="1">
    <source>
        <dbReference type="EMBL" id="MDE8769489.1"/>
    </source>
</evidence>
<dbReference type="AlphaFoldDB" id="A0AAJ1JE85"/>